<dbReference type="NCBIfam" id="NF005935">
    <property type="entry name" value="PRK07967.1"/>
    <property type="match status" value="1"/>
</dbReference>
<evidence type="ECO:0000256" key="1">
    <source>
        <dbReference type="ARBA" id="ARBA00004496"/>
    </source>
</evidence>
<comment type="pathway">
    <text evidence="2">Lipid metabolism; fatty acid biosynthesis.</text>
</comment>
<dbReference type="PANTHER" id="PTHR11712">
    <property type="entry name" value="POLYKETIDE SYNTHASE-RELATED"/>
    <property type="match status" value="1"/>
</dbReference>
<dbReference type="InterPro" id="IPR000794">
    <property type="entry name" value="Beta-ketoacyl_synthase"/>
</dbReference>
<protein>
    <recommendedName>
        <fullName evidence="13">3-oxoacyl-[acyl-carrier-protein] synthase 1</fullName>
        <ecNumber evidence="5">2.3.1.41</ecNumber>
    </recommendedName>
    <alternativeName>
        <fullName evidence="14">3-oxoacyl-[acyl-carrier-protein] synthase I</fullName>
    </alternativeName>
    <alternativeName>
        <fullName evidence="15">Beta-ketoacyl-ACP synthase I</fullName>
    </alternativeName>
</protein>
<evidence type="ECO:0000256" key="9">
    <source>
        <dbReference type="ARBA" id="ARBA00022832"/>
    </source>
</evidence>
<name>A0A7C1W3A3_9GAMM</name>
<evidence type="ECO:0000256" key="4">
    <source>
        <dbReference type="ARBA" id="ARBA00011738"/>
    </source>
</evidence>
<evidence type="ECO:0000256" key="13">
    <source>
        <dbReference type="ARBA" id="ARBA00039450"/>
    </source>
</evidence>
<dbReference type="InterPro" id="IPR020841">
    <property type="entry name" value="PKS_Beta-ketoAc_synthase_dom"/>
</dbReference>
<dbReference type="GO" id="GO:0004315">
    <property type="term" value="F:3-oxoacyl-[acyl-carrier-protein] synthase activity"/>
    <property type="evidence" value="ECO:0007669"/>
    <property type="project" value="UniProtKB-EC"/>
</dbReference>
<evidence type="ECO:0000256" key="16">
    <source>
        <dbReference type="ARBA" id="ARBA00048121"/>
    </source>
</evidence>
<comment type="caution">
    <text evidence="20">The sequence shown here is derived from an EMBL/GenBank/DDBJ whole genome shotgun (WGS) entry which is preliminary data.</text>
</comment>
<evidence type="ECO:0000313" key="20">
    <source>
        <dbReference type="EMBL" id="HEC74155.1"/>
    </source>
</evidence>
<evidence type="ECO:0000256" key="2">
    <source>
        <dbReference type="ARBA" id="ARBA00005194"/>
    </source>
</evidence>
<keyword evidence="12" id="KW-0012">Acyltransferase</keyword>
<keyword evidence="8 18" id="KW-0808">Transferase</keyword>
<dbReference type="Pfam" id="PF00109">
    <property type="entry name" value="ketoacyl-synt"/>
    <property type="match status" value="1"/>
</dbReference>
<dbReference type="PROSITE" id="PS00606">
    <property type="entry name" value="KS3_1"/>
    <property type="match status" value="1"/>
</dbReference>
<comment type="subunit">
    <text evidence="4">Homodimer.</text>
</comment>
<dbReference type="FunFam" id="3.40.47.10:FF:000006">
    <property type="entry name" value="3-oxoacyl-[acyl-carrier-protein] synthase I"/>
    <property type="match status" value="1"/>
</dbReference>
<evidence type="ECO:0000256" key="18">
    <source>
        <dbReference type="RuleBase" id="RU003694"/>
    </source>
</evidence>
<organism evidence="20">
    <name type="scientific">Methylophaga aminisulfidivorans</name>
    <dbReference type="NCBI Taxonomy" id="230105"/>
    <lineage>
        <taxon>Bacteria</taxon>
        <taxon>Pseudomonadati</taxon>
        <taxon>Pseudomonadota</taxon>
        <taxon>Gammaproteobacteria</taxon>
        <taxon>Thiotrichales</taxon>
        <taxon>Piscirickettsiaceae</taxon>
        <taxon>Methylophaga</taxon>
    </lineage>
</organism>
<reference evidence="20" key="1">
    <citation type="journal article" date="2020" name="mSystems">
        <title>Genome- and Community-Level Interaction Insights into Carbon Utilization and Element Cycling Functions of Hydrothermarchaeota in Hydrothermal Sediment.</title>
        <authorList>
            <person name="Zhou Z."/>
            <person name="Liu Y."/>
            <person name="Xu W."/>
            <person name="Pan J."/>
            <person name="Luo Z.H."/>
            <person name="Li M."/>
        </authorList>
    </citation>
    <scope>NUCLEOTIDE SEQUENCE [LARGE SCALE GENOMIC DNA]</scope>
    <source>
        <strain evidence="20">HyVt-380</strain>
    </source>
</reference>
<keyword evidence="7" id="KW-0444">Lipid biosynthesis</keyword>
<comment type="similarity">
    <text evidence="3 18">Belongs to the thiolase-like superfamily. Beta-ketoacyl-ACP synthases family.</text>
</comment>
<dbReference type="UniPathway" id="UPA00094"/>
<feature type="domain" description="Ketosynthase family 3 (KS3)" evidence="19">
    <location>
        <begin position="1"/>
        <end position="403"/>
    </location>
</feature>
<dbReference type="SMART" id="SM00825">
    <property type="entry name" value="PKS_KS"/>
    <property type="match status" value="1"/>
</dbReference>
<accession>A0A7C1W3A3</accession>
<evidence type="ECO:0000256" key="15">
    <source>
        <dbReference type="ARBA" id="ARBA00042143"/>
    </source>
</evidence>
<evidence type="ECO:0000256" key="17">
    <source>
        <dbReference type="ARBA" id="ARBA00048506"/>
    </source>
</evidence>
<dbReference type="Proteomes" id="UP000886384">
    <property type="component" value="Unassembled WGS sequence"/>
</dbReference>
<comment type="catalytic activity">
    <reaction evidence="16">
        <text>(3Z)-decenoyl-[ACP] + malonyl-[ACP] + H(+) = 3-oxo-(5Z)-dodecenoyl-[ACP] + holo-[ACP] + CO2</text>
        <dbReference type="Rhea" id="RHEA:54940"/>
        <dbReference type="Rhea" id="RHEA-COMP:9623"/>
        <dbReference type="Rhea" id="RHEA-COMP:9685"/>
        <dbReference type="Rhea" id="RHEA-COMP:9927"/>
        <dbReference type="Rhea" id="RHEA-COMP:14042"/>
        <dbReference type="ChEBI" id="CHEBI:15378"/>
        <dbReference type="ChEBI" id="CHEBI:16526"/>
        <dbReference type="ChEBI" id="CHEBI:64479"/>
        <dbReference type="ChEBI" id="CHEBI:78449"/>
        <dbReference type="ChEBI" id="CHEBI:78798"/>
        <dbReference type="ChEBI" id="CHEBI:138410"/>
    </reaction>
    <physiologicalReaction direction="left-to-right" evidence="16">
        <dbReference type="Rhea" id="RHEA:54941"/>
    </physiologicalReaction>
</comment>
<gene>
    <name evidence="20" type="ORF">ENI26_07255</name>
</gene>
<evidence type="ECO:0000256" key="11">
    <source>
        <dbReference type="ARBA" id="ARBA00023160"/>
    </source>
</evidence>
<dbReference type="AlphaFoldDB" id="A0A7C1W3A3"/>
<dbReference type="SUPFAM" id="SSF53901">
    <property type="entry name" value="Thiolase-like"/>
    <property type="match status" value="2"/>
</dbReference>
<dbReference type="GO" id="GO:0005829">
    <property type="term" value="C:cytosol"/>
    <property type="evidence" value="ECO:0007669"/>
    <property type="project" value="TreeGrafter"/>
</dbReference>
<evidence type="ECO:0000256" key="12">
    <source>
        <dbReference type="ARBA" id="ARBA00023315"/>
    </source>
</evidence>
<dbReference type="PANTHER" id="PTHR11712:SF306">
    <property type="entry name" value="3-OXOACYL-[ACYL-CARRIER-PROTEIN] SYNTHASE 1"/>
    <property type="match status" value="1"/>
</dbReference>
<dbReference type="PROSITE" id="PS52004">
    <property type="entry name" value="KS3_2"/>
    <property type="match status" value="1"/>
</dbReference>
<sequence length="406" mass="43117">MRRVVVTGLGITSCLGLDAATVTESLRLGRSGIKFKQEYADMGFRSHVAGTIDIDFKEYIDRKTLRFMGDAAAYSYIAMQQAIEDAGLSEEQVSDIRTGLIMGSGGASSSNQVEAADILREKGLKRIGPYRVTQVMGSTTSACLATPFKIKGVNYSMSSACATSAHCIGTAMEQIQLGKQDIVFAGGGEEEHWTMSSLFDAMGALSTKYNETPEKASRAYDANRDGFVIAGGGGVLVLEEYEHAKARGAKIYAELTGYAATSDGYDMVAPSGEGAMRCMQLAMSTIRNKVQYINAHGTSTPVGDLAELSAIKKTFADGDIPSVGSTKSLSGHSLGAAGVQEAIYSLLMMENDFIAASANIETIDPEAENMPIVRERVDNAGLNSVMSNSFGFGGTNACLVFEKLDD</sequence>
<dbReference type="EMBL" id="DRHY01000160">
    <property type="protein sequence ID" value="HEC74155.1"/>
    <property type="molecule type" value="Genomic_DNA"/>
</dbReference>
<keyword evidence="9" id="KW-0276">Fatty acid metabolism</keyword>
<dbReference type="EC" id="2.3.1.41" evidence="5"/>
<evidence type="ECO:0000256" key="5">
    <source>
        <dbReference type="ARBA" id="ARBA00013191"/>
    </source>
</evidence>
<evidence type="ECO:0000256" key="3">
    <source>
        <dbReference type="ARBA" id="ARBA00008467"/>
    </source>
</evidence>
<dbReference type="CDD" id="cd00834">
    <property type="entry name" value="KAS_I_II"/>
    <property type="match status" value="1"/>
</dbReference>
<comment type="subcellular location">
    <subcellularLocation>
        <location evidence="1">Cytoplasm</location>
    </subcellularLocation>
</comment>
<evidence type="ECO:0000259" key="19">
    <source>
        <dbReference type="PROSITE" id="PS52004"/>
    </source>
</evidence>
<dbReference type="InterPro" id="IPR014031">
    <property type="entry name" value="Ketoacyl_synth_C"/>
</dbReference>
<keyword evidence="11" id="KW-0275">Fatty acid biosynthesis</keyword>
<dbReference type="InterPro" id="IPR018201">
    <property type="entry name" value="Ketoacyl_synth_AS"/>
</dbReference>
<dbReference type="Pfam" id="PF02801">
    <property type="entry name" value="Ketoacyl-synt_C"/>
    <property type="match status" value="1"/>
</dbReference>
<evidence type="ECO:0000256" key="6">
    <source>
        <dbReference type="ARBA" id="ARBA00022490"/>
    </source>
</evidence>
<evidence type="ECO:0000256" key="8">
    <source>
        <dbReference type="ARBA" id="ARBA00022679"/>
    </source>
</evidence>
<evidence type="ECO:0000256" key="10">
    <source>
        <dbReference type="ARBA" id="ARBA00023098"/>
    </source>
</evidence>
<dbReference type="InterPro" id="IPR014030">
    <property type="entry name" value="Ketoacyl_synth_N"/>
</dbReference>
<keyword evidence="6" id="KW-0963">Cytoplasm</keyword>
<keyword evidence="10" id="KW-0443">Lipid metabolism</keyword>
<comment type="catalytic activity">
    <reaction evidence="17">
        <text>a fatty acyl-[ACP] + malonyl-[ACP] + H(+) = a 3-oxoacyl-[ACP] + holo-[ACP] + CO2</text>
        <dbReference type="Rhea" id="RHEA:22836"/>
        <dbReference type="Rhea" id="RHEA-COMP:9623"/>
        <dbReference type="Rhea" id="RHEA-COMP:9685"/>
        <dbReference type="Rhea" id="RHEA-COMP:9916"/>
        <dbReference type="Rhea" id="RHEA-COMP:14125"/>
        <dbReference type="ChEBI" id="CHEBI:15378"/>
        <dbReference type="ChEBI" id="CHEBI:16526"/>
        <dbReference type="ChEBI" id="CHEBI:64479"/>
        <dbReference type="ChEBI" id="CHEBI:78449"/>
        <dbReference type="ChEBI" id="CHEBI:78776"/>
        <dbReference type="ChEBI" id="CHEBI:138651"/>
        <dbReference type="EC" id="2.3.1.41"/>
    </reaction>
    <physiologicalReaction direction="left-to-right" evidence="17">
        <dbReference type="Rhea" id="RHEA:22837"/>
    </physiologicalReaction>
</comment>
<dbReference type="NCBIfam" id="NF005589">
    <property type="entry name" value="PRK07314.1"/>
    <property type="match status" value="1"/>
</dbReference>
<proteinExistence type="inferred from homology"/>
<dbReference type="GO" id="GO:0006633">
    <property type="term" value="P:fatty acid biosynthetic process"/>
    <property type="evidence" value="ECO:0007669"/>
    <property type="project" value="UniProtKB-UniPathway"/>
</dbReference>
<dbReference type="InterPro" id="IPR016039">
    <property type="entry name" value="Thiolase-like"/>
</dbReference>
<evidence type="ECO:0000256" key="14">
    <source>
        <dbReference type="ARBA" id="ARBA00041620"/>
    </source>
</evidence>
<dbReference type="Gene3D" id="3.40.47.10">
    <property type="match status" value="2"/>
</dbReference>
<evidence type="ECO:0000256" key="7">
    <source>
        <dbReference type="ARBA" id="ARBA00022516"/>
    </source>
</evidence>